<keyword evidence="2" id="KW-0808">Transferase</keyword>
<gene>
    <name evidence="4" type="ORF">V1264_022332</name>
</gene>
<protein>
    <recommendedName>
        <fullName evidence="3">Sulfotransferase domain-containing protein</fullName>
    </recommendedName>
</protein>
<sequence>MLRKGRAEHDKNTKEQLMMEAVDTEILNSTPSPRTFNTHLPFSMLPVPEMKARRLKLVHVYRNPKDICVSLYHMTKSSMMMQVSSGGAADSFASFFEHFFFSDKVMLGPYFRYMRQMHEFQQQHPQIPFINMAYEDVKKDPVDSVKQLASFLRLPVSNDLCDQIAEECSFDRMKKMAAEKARVQFNAEGNSEEMIELMKTQMPVIYRKGHIGDWKNYFTVAMNERADAVIEQEMEDLPFTLTFE</sequence>
<keyword evidence="5" id="KW-1185">Reference proteome</keyword>
<accession>A0AAN9AK22</accession>
<feature type="domain" description="Sulfotransferase" evidence="3">
    <location>
        <begin position="22"/>
        <end position="237"/>
    </location>
</feature>
<dbReference type="SUPFAM" id="SSF52540">
    <property type="entry name" value="P-loop containing nucleoside triphosphate hydrolases"/>
    <property type="match status" value="1"/>
</dbReference>
<evidence type="ECO:0000259" key="3">
    <source>
        <dbReference type="Pfam" id="PF00685"/>
    </source>
</evidence>
<proteinExistence type="inferred from homology"/>
<dbReference type="InterPro" id="IPR027417">
    <property type="entry name" value="P-loop_NTPase"/>
</dbReference>
<comment type="caution">
    <text evidence="4">The sequence shown here is derived from an EMBL/GenBank/DDBJ whole genome shotgun (WGS) entry which is preliminary data.</text>
</comment>
<dbReference type="Pfam" id="PF00685">
    <property type="entry name" value="Sulfotransfer_1"/>
    <property type="match status" value="1"/>
</dbReference>
<evidence type="ECO:0000313" key="4">
    <source>
        <dbReference type="EMBL" id="KAK7088408.1"/>
    </source>
</evidence>
<evidence type="ECO:0000256" key="1">
    <source>
        <dbReference type="ARBA" id="ARBA00005771"/>
    </source>
</evidence>
<dbReference type="EMBL" id="JBAMIC010004070">
    <property type="protein sequence ID" value="KAK7088408.1"/>
    <property type="molecule type" value="Genomic_DNA"/>
</dbReference>
<dbReference type="PANTHER" id="PTHR11783">
    <property type="entry name" value="SULFOTRANSFERASE SULT"/>
    <property type="match status" value="1"/>
</dbReference>
<organism evidence="4 5">
    <name type="scientific">Littorina saxatilis</name>
    <dbReference type="NCBI Taxonomy" id="31220"/>
    <lineage>
        <taxon>Eukaryota</taxon>
        <taxon>Metazoa</taxon>
        <taxon>Spiralia</taxon>
        <taxon>Lophotrochozoa</taxon>
        <taxon>Mollusca</taxon>
        <taxon>Gastropoda</taxon>
        <taxon>Caenogastropoda</taxon>
        <taxon>Littorinimorpha</taxon>
        <taxon>Littorinoidea</taxon>
        <taxon>Littorinidae</taxon>
        <taxon>Littorina</taxon>
    </lineage>
</organism>
<dbReference type="InterPro" id="IPR000863">
    <property type="entry name" value="Sulfotransferase_dom"/>
</dbReference>
<dbReference type="Proteomes" id="UP001374579">
    <property type="component" value="Unassembled WGS sequence"/>
</dbReference>
<comment type="similarity">
    <text evidence="1">Belongs to the sulfotransferase 1 family.</text>
</comment>
<dbReference type="GO" id="GO:0008146">
    <property type="term" value="F:sulfotransferase activity"/>
    <property type="evidence" value="ECO:0007669"/>
    <property type="project" value="InterPro"/>
</dbReference>
<evidence type="ECO:0000313" key="5">
    <source>
        <dbReference type="Proteomes" id="UP001374579"/>
    </source>
</evidence>
<dbReference type="AlphaFoldDB" id="A0AAN9AK22"/>
<dbReference type="Gene3D" id="3.40.50.300">
    <property type="entry name" value="P-loop containing nucleotide triphosphate hydrolases"/>
    <property type="match status" value="1"/>
</dbReference>
<name>A0AAN9AK22_9CAEN</name>
<reference evidence="4 5" key="1">
    <citation type="submission" date="2024-02" db="EMBL/GenBank/DDBJ databases">
        <title>Chromosome-scale genome assembly of the rough periwinkle Littorina saxatilis.</title>
        <authorList>
            <person name="De Jode A."/>
            <person name="Faria R."/>
            <person name="Formenti G."/>
            <person name="Sims Y."/>
            <person name="Smith T.P."/>
            <person name="Tracey A."/>
            <person name="Wood J.M.D."/>
            <person name="Zagrodzka Z.B."/>
            <person name="Johannesson K."/>
            <person name="Butlin R.K."/>
            <person name="Leder E.H."/>
        </authorList>
    </citation>
    <scope>NUCLEOTIDE SEQUENCE [LARGE SCALE GENOMIC DNA]</scope>
    <source>
        <strain evidence="4">Snail1</strain>
        <tissue evidence="4">Muscle</tissue>
    </source>
</reference>
<evidence type="ECO:0000256" key="2">
    <source>
        <dbReference type="ARBA" id="ARBA00022679"/>
    </source>
</evidence>